<gene>
    <name evidence="2" type="ORF">URODEC1_LOCUS73598</name>
    <name evidence="3" type="ORF">URODEC1_LOCUS79458</name>
</gene>
<dbReference type="EMBL" id="OZ075140">
    <property type="protein sequence ID" value="CAL5027598.1"/>
    <property type="molecule type" value="Genomic_DNA"/>
</dbReference>
<evidence type="ECO:0000313" key="3">
    <source>
        <dbReference type="EMBL" id="CAL5027598.1"/>
    </source>
</evidence>
<organism evidence="2 4">
    <name type="scientific">Urochloa decumbens</name>
    <dbReference type="NCBI Taxonomy" id="240449"/>
    <lineage>
        <taxon>Eukaryota</taxon>
        <taxon>Viridiplantae</taxon>
        <taxon>Streptophyta</taxon>
        <taxon>Embryophyta</taxon>
        <taxon>Tracheophyta</taxon>
        <taxon>Spermatophyta</taxon>
        <taxon>Magnoliopsida</taxon>
        <taxon>Liliopsida</taxon>
        <taxon>Poales</taxon>
        <taxon>Poaceae</taxon>
        <taxon>PACMAD clade</taxon>
        <taxon>Panicoideae</taxon>
        <taxon>Panicodae</taxon>
        <taxon>Paniceae</taxon>
        <taxon>Melinidinae</taxon>
        <taxon>Urochloa</taxon>
    </lineage>
</organism>
<feature type="region of interest" description="Disordered" evidence="1">
    <location>
        <begin position="1"/>
        <end position="85"/>
    </location>
</feature>
<name>A0ABC9C9M6_9POAL</name>
<proteinExistence type="predicted"/>
<sequence>MAMSPQNGSSSSSGDLDRPDEVVRRLHHSCSDLLPAGAGGDPRGANARPADARRRSYGDILTAPGGRRRRSSSRRGDDDDDAYQKRWQPGYVSFEDMIGTSSNWDERDAGAGDPLLRTTSRLGRPRNRRIRSPGPLGTRRGSAMHGLVKKYVNPFIGFLAGIFCCTVP</sequence>
<dbReference type="Proteomes" id="UP001497457">
    <property type="component" value="Chromosome 29rd"/>
</dbReference>
<feature type="compositionally biased region" description="Basic and acidic residues" evidence="1">
    <location>
        <begin position="15"/>
        <end position="24"/>
    </location>
</feature>
<dbReference type="Proteomes" id="UP001497457">
    <property type="component" value="Chromosome 30rd"/>
</dbReference>
<evidence type="ECO:0000313" key="2">
    <source>
        <dbReference type="EMBL" id="CAL5017096.1"/>
    </source>
</evidence>
<protein>
    <submittedName>
        <fullName evidence="2">Uncharacterized protein</fullName>
    </submittedName>
</protein>
<keyword evidence="4" id="KW-1185">Reference proteome</keyword>
<evidence type="ECO:0000313" key="4">
    <source>
        <dbReference type="Proteomes" id="UP001497457"/>
    </source>
</evidence>
<evidence type="ECO:0000256" key="1">
    <source>
        <dbReference type="SAM" id="MobiDB-lite"/>
    </source>
</evidence>
<dbReference type="EMBL" id="OZ075139">
    <property type="protein sequence ID" value="CAL5017096.1"/>
    <property type="molecule type" value="Genomic_DNA"/>
</dbReference>
<dbReference type="AlphaFoldDB" id="A0ABC9C9M6"/>
<accession>A0ABC9C9M6</accession>
<reference evidence="2 4" key="1">
    <citation type="submission" date="2024-10" db="EMBL/GenBank/DDBJ databases">
        <authorList>
            <person name="Ryan C."/>
        </authorList>
    </citation>
    <scope>NUCLEOTIDE SEQUENCE [LARGE SCALE GENOMIC DNA]</scope>
</reference>